<evidence type="ECO:0000256" key="1">
    <source>
        <dbReference type="ARBA" id="ARBA00009387"/>
    </source>
</evidence>
<dbReference type="EMBL" id="RRAZ01000017">
    <property type="protein sequence ID" value="RRH73539.1"/>
    <property type="molecule type" value="Genomic_DNA"/>
</dbReference>
<protein>
    <submittedName>
        <fullName evidence="4">Lytic transglycosylase</fullName>
    </submittedName>
</protein>
<accession>A0A3P3DGZ4</accession>
<dbReference type="AlphaFoldDB" id="A0A3P3DGZ4"/>
<dbReference type="Gene3D" id="1.10.530.10">
    <property type="match status" value="1"/>
</dbReference>
<dbReference type="SUPFAM" id="SSF53955">
    <property type="entry name" value="Lysozyme-like"/>
    <property type="match status" value="1"/>
</dbReference>
<sequence>MRPLTRSLIIALVALLPAACTLNEGANATAEPPVARWDHRPNAGNWTKATLAAISTRGQALVATPLSDVTTFCPGYPGASEAEKQAFWVGIFSALAKHESTWNPQAAGAGGRYRGLLQISPATARAYGCDAGALYEAEANLSCAVNIASRQVAKTGKVAGGPGDWGGLAMDWGPMRNASKRAEIASWTRNQAYCQA</sequence>
<feature type="domain" description="Transglycosylase SLT" evidence="3">
    <location>
        <begin position="81"/>
        <end position="156"/>
    </location>
</feature>
<name>A0A3P3DGZ4_9RHOB</name>
<organism evidence="4 5">
    <name type="scientific">Falsigemmobacter faecalis</name>
    <dbReference type="NCBI Taxonomy" id="2488730"/>
    <lineage>
        <taxon>Bacteria</taxon>
        <taxon>Pseudomonadati</taxon>
        <taxon>Pseudomonadota</taxon>
        <taxon>Alphaproteobacteria</taxon>
        <taxon>Rhodobacterales</taxon>
        <taxon>Paracoccaceae</taxon>
        <taxon>Falsigemmobacter</taxon>
    </lineage>
</organism>
<evidence type="ECO:0000259" key="3">
    <source>
        <dbReference type="Pfam" id="PF01464"/>
    </source>
</evidence>
<feature type="chain" id="PRO_5018226654" evidence="2">
    <location>
        <begin position="27"/>
        <end position="196"/>
    </location>
</feature>
<feature type="signal peptide" evidence="2">
    <location>
        <begin position="1"/>
        <end position="26"/>
    </location>
</feature>
<evidence type="ECO:0000256" key="2">
    <source>
        <dbReference type="SAM" id="SignalP"/>
    </source>
</evidence>
<dbReference type="Proteomes" id="UP000282125">
    <property type="component" value="Unassembled WGS sequence"/>
</dbReference>
<evidence type="ECO:0000313" key="5">
    <source>
        <dbReference type="Proteomes" id="UP000282125"/>
    </source>
</evidence>
<dbReference type="InterPro" id="IPR008258">
    <property type="entry name" value="Transglycosylase_SLT_dom_1"/>
</dbReference>
<keyword evidence="2" id="KW-0732">Signal</keyword>
<comment type="similarity">
    <text evidence="1">Belongs to the virb1 family.</text>
</comment>
<dbReference type="RefSeq" id="WP_124965373.1">
    <property type="nucleotide sequence ID" value="NZ_RRAZ01000017.1"/>
</dbReference>
<reference evidence="4 5" key="1">
    <citation type="submission" date="2018-11" db="EMBL/GenBank/DDBJ databases">
        <title>Gemmobacter sp. nov., YIM 102744-1 draft genome.</title>
        <authorList>
            <person name="Li G."/>
            <person name="Jiang Y."/>
        </authorList>
    </citation>
    <scope>NUCLEOTIDE SEQUENCE [LARGE SCALE GENOMIC DNA]</scope>
    <source>
        <strain evidence="4 5">YIM 102744-1</strain>
    </source>
</reference>
<evidence type="ECO:0000313" key="4">
    <source>
        <dbReference type="EMBL" id="RRH73539.1"/>
    </source>
</evidence>
<dbReference type="Pfam" id="PF01464">
    <property type="entry name" value="SLT"/>
    <property type="match status" value="1"/>
</dbReference>
<proteinExistence type="inferred from homology"/>
<dbReference type="InterPro" id="IPR023346">
    <property type="entry name" value="Lysozyme-like_dom_sf"/>
</dbReference>
<keyword evidence="5" id="KW-1185">Reference proteome</keyword>
<gene>
    <name evidence="4" type="ORF">EG244_12730</name>
</gene>
<comment type="caution">
    <text evidence="4">The sequence shown here is derived from an EMBL/GenBank/DDBJ whole genome shotgun (WGS) entry which is preliminary data.</text>
</comment>
<dbReference type="OrthoDB" id="5763339at2"/>